<dbReference type="Gene3D" id="1.20.1250.20">
    <property type="entry name" value="MFS general substrate transporter like domains"/>
    <property type="match status" value="1"/>
</dbReference>
<dbReference type="EMBL" id="JAMDMJ010000013">
    <property type="protein sequence ID" value="MCY9596239.1"/>
    <property type="molecule type" value="Genomic_DNA"/>
</dbReference>
<dbReference type="GeneID" id="95376494"/>
<dbReference type="EMBL" id="CP026520">
    <property type="protein sequence ID" value="QAV19271.1"/>
    <property type="molecule type" value="Genomic_DNA"/>
</dbReference>
<keyword evidence="1" id="KW-0472">Membrane</keyword>
<keyword evidence="1" id="KW-1133">Transmembrane helix</keyword>
<dbReference type="Proteomes" id="UP000288943">
    <property type="component" value="Chromosome"/>
</dbReference>
<reference evidence="2 5" key="2">
    <citation type="submission" date="2022-05" db="EMBL/GenBank/DDBJ databases">
        <title>Genome Sequencing of Bee-Associated Microbes.</title>
        <authorList>
            <person name="Dunlap C."/>
        </authorList>
    </citation>
    <scope>NUCLEOTIDE SEQUENCE [LARGE SCALE GENOMIC DNA]</scope>
    <source>
        <strain evidence="2 5">NRRL B-23120</strain>
    </source>
</reference>
<feature type="transmembrane region" description="Helical" evidence="1">
    <location>
        <begin position="12"/>
        <end position="31"/>
    </location>
</feature>
<dbReference type="AlphaFoldDB" id="A0A410WYJ3"/>
<evidence type="ECO:0000256" key="1">
    <source>
        <dbReference type="SAM" id="Phobius"/>
    </source>
</evidence>
<dbReference type="SUPFAM" id="SSF103473">
    <property type="entry name" value="MFS general substrate transporter"/>
    <property type="match status" value="1"/>
</dbReference>
<dbReference type="RefSeq" id="WP_053228613.1">
    <property type="nucleotide sequence ID" value="NZ_CP026520.1"/>
</dbReference>
<evidence type="ECO:0000313" key="3">
    <source>
        <dbReference type="EMBL" id="QAV19271.1"/>
    </source>
</evidence>
<name>A0A410WYJ3_9BACL</name>
<keyword evidence="5" id="KW-1185">Reference proteome</keyword>
<keyword evidence="1" id="KW-0812">Transmembrane</keyword>
<gene>
    <name evidence="2" type="ORF">M5X16_10680</name>
    <name evidence="3" type="ORF">PC41400_16955</name>
</gene>
<sequence length="71" mass="7342">MSKRKYPVGVRIFVLSEALFGIAVGIFSLVLNLHLLAAGVSETQIGRMNSVSTLLAGAVAVPGGWLAGKMG</sequence>
<evidence type="ECO:0008006" key="6">
    <source>
        <dbReference type="Google" id="ProtNLM"/>
    </source>
</evidence>
<evidence type="ECO:0000313" key="4">
    <source>
        <dbReference type="Proteomes" id="UP000288943"/>
    </source>
</evidence>
<dbReference type="Proteomes" id="UP001527202">
    <property type="component" value="Unassembled WGS sequence"/>
</dbReference>
<proteinExistence type="predicted"/>
<feature type="transmembrane region" description="Helical" evidence="1">
    <location>
        <begin position="51"/>
        <end position="68"/>
    </location>
</feature>
<reference evidence="3 4" key="1">
    <citation type="submission" date="2018-01" db="EMBL/GenBank/DDBJ databases">
        <title>The whole genome sequencing and assembly of Paenibacillus chitinolyticus KCCM 41400 strain.</title>
        <authorList>
            <person name="Kim J.-Y."/>
            <person name="Park M.-K."/>
            <person name="Lee Y.-J."/>
            <person name="Yi H."/>
            <person name="Bahn Y.-S."/>
            <person name="Kim J.F."/>
            <person name="Lee D.-W."/>
        </authorList>
    </citation>
    <scope>NUCLEOTIDE SEQUENCE [LARGE SCALE GENOMIC DNA]</scope>
    <source>
        <strain evidence="3 4">KCCM 41400</strain>
    </source>
</reference>
<protein>
    <recommendedName>
        <fullName evidence="6">MFS transporter</fullName>
    </recommendedName>
</protein>
<accession>A0A410WYJ3</accession>
<dbReference type="InterPro" id="IPR036259">
    <property type="entry name" value="MFS_trans_sf"/>
</dbReference>
<evidence type="ECO:0000313" key="2">
    <source>
        <dbReference type="EMBL" id="MCY9596239.1"/>
    </source>
</evidence>
<organism evidence="3 4">
    <name type="scientific">Paenibacillus chitinolyticus</name>
    <dbReference type="NCBI Taxonomy" id="79263"/>
    <lineage>
        <taxon>Bacteria</taxon>
        <taxon>Bacillati</taxon>
        <taxon>Bacillota</taxon>
        <taxon>Bacilli</taxon>
        <taxon>Bacillales</taxon>
        <taxon>Paenibacillaceae</taxon>
        <taxon>Paenibacillus</taxon>
    </lineage>
</organism>
<evidence type="ECO:0000313" key="5">
    <source>
        <dbReference type="Proteomes" id="UP001527202"/>
    </source>
</evidence>
<dbReference type="KEGG" id="pchi:PC41400_16955"/>
<dbReference type="OrthoDB" id="1726922at2"/>